<reference evidence="1 2" key="1">
    <citation type="submission" date="2014-10" db="EMBL/GenBank/DDBJ databases">
        <title>Draft genome of anammox bacterium scalindua brodae, obtained using differential coverage binning of sequence data from two enrichment reactors.</title>
        <authorList>
            <person name="Speth D.R."/>
            <person name="Russ L."/>
            <person name="Kartal B."/>
            <person name="Op den Camp H.J."/>
            <person name="Dutilh B.E."/>
            <person name="Jetten M.S."/>
        </authorList>
    </citation>
    <scope>NUCLEOTIDE SEQUENCE [LARGE SCALE GENOMIC DNA]</scope>
    <source>
        <strain evidence="1">RU1</strain>
    </source>
</reference>
<dbReference type="Proteomes" id="UP000030652">
    <property type="component" value="Unassembled WGS sequence"/>
</dbReference>
<dbReference type="EMBL" id="JRYO01000253">
    <property type="protein sequence ID" value="KHE90596.1"/>
    <property type="molecule type" value="Genomic_DNA"/>
</dbReference>
<accession>A0A0B0EEU0</accession>
<evidence type="ECO:0000313" key="2">
    <source>
        <dbReference type="Proteomes" id="UP000030652"/>
    </source>
</evidence>
<dbReference type="AlphaFoldDB" id="A0A0B0EEU0"/>
<comment type="caution">
    <text evidence="1">The sequence shown here is derived from an EMBL/GenBank/DDBJ whole genome shotgun (WGS) entry which is preliminary data.</text>
</comment>
<gene>
    <name evidence="1" type="ORF">SCABRO_03664</name>
</gene>
<evidence type="ECO:0000313" key="1">
    <source>
        <dbReference type="EMBL" id="KHE90596.1"/>
    </source>
</evidence>
<organism evidence="1 2">
    <name type="scientific">Candidatus Scalindua brodae</name>
    <dbReference type="NCBI Taxonomy" id="237368"/>
    <lineage>
        <taxon>Bacteria</taxon>
        <taxon>Pseudomonadati</taxon>
        <taxon>Planctomycetota</taxon>
        <taxon>Candidatus Brocadiia</taxon>
        <taxon>Candidatus Brocadiales</taxon>
        <taxon>Candidatus Scalinduaceae</taxon>
        <taxon>Candidatus Scalindua</taxon>
    </lineage>
</organism>
<proteinExistence type="predicted"/>
<protein>
    <submittedName>
        <fullName evidence="1">Uncharacterized protein</fullName>
    </submittedName>
</protein>
<name>A0A0B0EEU0_9BACT</name>
<sequence length="200" mass="23111">MKEEHWCLSGFLAALKSLKNKSTWSISVFLLIITAIGCGQGEQTPVNESNDAIVESIDRVAAAEFKELVEKNKKDIIKILEENGILPANLPNPYKYINWHLYKSADLYVENGMGTAKIMLSGWERSQENCYQKPVTLWFERKNRRWYLVVKDGRLTTAVLSSDIAYNLSPEIHDTFTTLFPHIEYEDWRKWKDPVLKKLA</sequence>